<dbReference type="Proteomes" id="UP000309997">
    <property type="component" value="Unassembled WGS sequence"/>
</dbReference>
<accession>A0ACC4CJK7</accession>
<organism evidence="1 2">
    <name type="scientific">Populus alba</name>
    <name type="common">White poplar</name>
    <dbReference type="NCBI Taxonomy" id="43335"/>
    <lineage>
        <taxon>Eukaryota</taxon>
        <taxon>Viridiplantae</taxon>
        <taxon>Streptophyta</taxon>
        <taxon>Embryophyta</taxon>
        <taxon>Tracheophyta</taxon>
        <taxon>Spermatophyta</taxon>
        <taxon>Magnoliopsida</taxon>
        <taxon>eudicotyledons</taxon>
        <taxon>Gunneridae</taxon>
        <taxon>Pentapetalae</taxon>
        <taxon>rosids</taxon>
        <taxon>fabids</taxon>
        <taxon>Malpighiales</taxon>
        <taxon>Salicaceae</taxon>
        <taxon>Saliceae</taxon>
        <taxon>Populus</taxon>
    </lineage>
</organism>
<dbReference type="EMBL" id="RCHU02000004">
    <property type="protein sequence ID" value="KAL3597985.1"/>
    <property type="molecule type" value="Genomic_DNA"/>
</dbReference>
<protein>
    <submittedName>
        <fullName evidence="1">Uncharacterized protein</fullName>
    </submittedName>
</protein>
<evidence type="ECO:0000313" key="2">
    <source>
        <dbReference type="Proteomes" id="UP000309997"/>
    </source>
</evidence>
<proteinExistence type="predicted"/>
<gene>
    <name evidence="1" type="ORF">D5086_009622</name>
</gene>
<evidence type="ECO:0000313" key="1">
    <source>
        <dbReference type="EMBL" id="KAL3597985.1"/>
    </source>
</evidence>
<keyword evidence="2" id="KW-1185">Reference proteome</keyword>
<comment type="caution">
    <text evidence="1">The sequence shown here is derived from an EMBL/GenBank/DDBJ whole genome shotgun (WGS) entry which is preliminary data.</text>
</comment>
<sequence length="105" mass="11665">MDTSQGRHAILNRFFGKKRRIKQGRATVPVCIPVDEDRGHLFLACRLCGAPSYTLIGRKAEYVHVKVGFCPGNKRGSIQLRVLGSMDQCRAEEDFESSGSVTEPI</sequence>
<name>A0ACC4CJK7_POPAL</name>
<reference evidence="1 2" key="1">
    <citation type="journal article" date="2024" name="Plant Biotechnol. J.">
        <title>Genome and CRISPR/Cas9 system of a widespread forest tree (Populus alba) in the world.</title>
        <authorList>
            <person name="Liu Y.J."/>
            <person name="Jiang P.F."/>
            <person name="Han X.M."/>
            <person name="Li X.Y."/>
            <person name="Wang H.M."/>
            <person name="Wang Y.J."/>
            <person name="Wang X.X."/>
            <person name="Zeng Q.Y."/>
        </authorList>
    </citation>
    <scope>NUCLEOTIDE SEQUENCE [LARGE SCALE GENOMIC DNA]</scope>
    <source>
        <strain evidence="2">cv. PAL-ZL1</strain>
    </source>
</reference>